<evidence type="ECO:0000313" key="2">
    <source>
        <dbReference type="EMBL" id="CAF4321692.1"/>
    </source>
</evidence>
<reference evidence="2" key="1">
    <citation type="submission" date="2021-02" db="EMBL/GenBank/DDBJ databases">
        <authorList>
            <person name="Nowell W R."/>
        </authorList>
    </citation>
    <scope>NUCLEOTIDE SEQUENCE</scope>
</reference>
<feature type="transmembrane region" description="Helical" evidence="1">
    <location>
        <begin position="262"/>
        <end position="281"/>
    </location>
</feature>
<comment type="caution">
    <text evidence="2">The sequence shown here is derived from an EMBL/GenBank/DDBJ whole genome shotgun (WGS) entry which is preliminary data.</text>
</comment>
<proteinExistence type="predicted"/>
<gene>
    <name evidence="2" type="ORF">HFQ381_LOCUS14857</name>
</gene>
<keyword evidence="1" id="KW-0472">Membrane</keyword>
<dbReference type="EMBL" id="CAJOBO010000986">
    <property type="protein sequence ID" value="CAF4321692.1"/>
    <property type="molecule type" value="Genomic_DNA"/>
</dbReference>
<protein>
    <submittedName>
        <fullName evidence="2">Uncharacterized protein</fullName>
    </submittedName>
</protein>
<dbReference type="AlphaFoldDB" id="A0A820J8E2"/>
<keyword evidence="1" id="KW-0812">Transmembrane</keyword>
<keyword evidence="1" id="KW-1133">Transmembrane helix</keyword>
<accession>A0A820J8E2</accession>
<organism evidence="2 3">
    <name type="scientific">Rotaria socialis</name>
    <dbReference type="NCBI Taxonomy" id="392032"/>
    <lineage>
        <taxon>Eukaryota</taxon>
        <taxon>Metazoa</taxon>
        <taxon>Spiralia</taxon>
        <taxon>Gnathifera</taxon>
        <taxon>Rotifera</taxon>
        <taxon>Eurotatoria</taxon>
        <taxon>Bdelloidea</taxon>
        <taxon>Philodinida</taxon>
        <taxon>Philodinidae</taxon>
        <taxon>Rotaria</taxon>
    </lineage>
</organism>
<name>A0A820J8E2_9BILA</name>
<sequence length="670" mass="78916">MACANILFYNGPNIKIYILLNGVVPNIEILSVKLCQSRLSKFQLSDEVFCHRLIDFTLFYSCTAINVDDIESLFMFMPNLRKLTLSIRDTPDRRFSHGSTMESMLNKHVPHLCQFHYTMAHREKIEDFRQWSLRSVYYEHDNVKWIHMFSVPWPSNQQDKREVPIINGNYHLSVISDVKYTHYLNYVNIITEDEMLEIKEEFSRSRQLQISKLILSAETPICSMNFIPQGNIHCLPTERRLIDENEIKILANRFPRVRYLELLFPLEILSCVIFFALMPMYSMQYGILLPNEKQDDKLQLQSFSTKSESTLINKILQHIKEKTFDENKFSDSLNTEKLFNIMMTSDFDPFHYDYYKYCLETKLNTSSFGPSINYRIIVFTVIAPVYSIVYRVIRDDLLNPLLNIDAANETKINKLQSFISDLNATFFMTFTTFSSNEFLNTSRQLLSYHDLKLAIDSHEMCISNLQFYLHQLQKRSDDIELSAYQMKTLYLQNLNLYNEAQQKYSKCWFFCEKLKNEINSRYELYKASLVDVFSNTHELVKVTEDISKAGKTLDRHSKELNQMKTQLLPELQQEVAFDIIIEKFKEMYNNLRSTSIHSNSSDYIIDLLFRIQSIIIPLHNIYDVAQENYFPIPPAKPFITNEDIEKIKLKITQLQFVSQTNDTQSSTTIF</sequence>
<evidence type="ECO:0000313" key="3">
    <source>
        <dbReference type="Proteomes" id="UP000663851"/>
    </source>
</evidence>
<evidence type="ECO:0000256" key="1">
    <source>
        <dbReference type="SAM" id="Phobius"/>
    </source>
</evidence>
<dbReference type="Proteomes" id="UP000663851">
    <property type="component" value="Unassembled WGS sequence"/>
</dbReference>